<dbReference type="GO" id="GO:0019343">
    <property type="term" value="P:cysteine biosynthetic process via cystathionine"/>
    <property type="evidence" value="ECO:0007669"/>
    <property type="project" value="TreeGrafter"/>
</dbReference>
<dbReference type="GO" id="GO:0030170">
    <property type="term" value="F:pyridoxal phosphate binding"/>
    <property type="evidence" value="ECO:0007669"/>
    <property type="project" value="InterPro"/>
</dbReference>
<gene>
    <name evidence="10" type="ORF">SEMRO_849_G210490.1</name>
</gene>
<dbReference type="InterPro" id="IPR000277">
    <property type="entry name" value="Cys/Met-Metab_PyrdxlP-dep_enz"/>
</dbReference>
<name>A0A9N8EF14_9STRA</name>
<keyword evidence="6" id="KW-0198">Cysteine biosynthesis</keyword>
<dbReference type="InterPro" id="IPR015421">
    <property type="entry name" value="PyrdxlP-dep_Trfase_major"/>
</dbReference>
<dbReference type="GO" id="GO:0004123">
    <property type="term" value="F:cystathionine gamma-lyase activity"/>
    <property type="evidence" value="ECO:0007669"/>
    <property type="project" value="TreeGrafter"/>
</dbReference>
<evidence type="ECO:0000313" key="10">
    <source>
        <dbReference type="EMBL" id="CAB9517324.1"/>
    </source>
</evidence>
<dbReference type="PANTHER" id="PTHR11808">
    <property type="entry name" value="TRANS-SULFURATION ENZYME FAMILY MEMBER"/>
    <property type="match status" value="1"/>
</dbReference>
<dbReference type="PIRSF" id="PIRSF001434">
    <property type="entry name" value="CGS"/>
    <property type="match status" value="1"/>
</dbReference>
<accession>A0A9N8EF14</accession>
<feature type="modified residue" description="N6-(pyridoxal phosphate)lysine" evidence="8">
    <location>
        <position position="239"/>
    </location>
</feature>
<dbReference type="InterPro" id="IPR015424">
    <property type="entry name" value="PyrdxlP-dep_Trfase"/>
</dbReference>
<dbReference type="CDD" id="cd00614">
    <property type="entry name" value="CGS_like"/>
    <property type="match status" value="1"/>
</dbReference>
<protein>
    <recommendedName>
        <fullName evidence="4">cystathionine gamma-lyase</fullName>
        <ecNumber evidence="4">4.4.1.1</ecNumber>
    </recommendedName>
    <alternativeName>
        <fullName evidence="7">Gamma-cystathionase</fullName>
    </alternativeName>
</protein>
<dbReference type="FunFam" id="3.90.1150.10:FF:000008">
    <property type="entry name" value="Cystathionine gamma-synthase"/>
    <property type="match status" value="1"/>
</dbReference>
<comment type="pathway">
    <text evidence="2">Amino-acid biosynthesis; L-cysteine biosynthesis; L-cysteine from L-homocysteine and L-serine: step 2/2.</text>
</comment>
<dbReference type="Gene3D" id="3.40.640.10">
    <property type="entry name" value="Type I PLP-dependent aspartate aminotransferase-like (Major domain)"/>
    <property type="match status" value="1"/>
</dbReference>
<evidence type="ECO:0000256" key="8">
    <source>
        <dbReference type="PIRSR" id="PIRSR001434-2"/>
    </source>
</evidence>
<evidence type="ECO:0000256" key="6">
    <source>
        <dbReference type="ARBA" id="ARBA00023192"/>
    </source>
</evidence>
<dbReference type="Pfam" id="PF01053">
    <property type="entry name" value="Cys_Met_Meta_PP"/>
    <property type="match status" value="1"/>
</dbReference>
<comment type="cofactor">
    <cofactor evidence="1 9">
        <name>pyridoxal 5'-phosphate</name>
        <dbReference type="ChEBI" id="CHEBI:597326"/>
    </cofactor>
</comment>
<dbReference type="EMBL" id="CAICTM010000848">
    <property type="protein sequence ID" value="CAB9517324.1"/>
    <property type="molecule type" value="Genomic_DNA"/>
</dbReference>
<dbReference type="OrthoDB" id="3512640at2759"/>
<dbReference type="GO" id="GO:0019346">
    <property type="term" value="P:transsulfuration"/>
    <property type="evidence" value="ECO:0007669"/>
    <property type="project" value="InterPro"/>
</dbReference>
<dbReference type="FunFam" id="3.40.640.10:FF:000009">
    <property type="entry name" value="Cystathionine gamma-synthase homolog"/>
    <property type="match status" value="1"/>
</dbReference>
<dbReference type="SUPFAM" id="SSF53383">
    <property type="entry name" value="PLP-dependent transferases"/>
    <property type="match status" value="1"/>
</dbReference>
<evidence type="ECO:0000256" key="5">
    <source>
        <dbReference type="ARBA" id="ARBA00022898"/>
    </source>
</evidence>
<dbReference type="Proteomes" id="UP001153069">
    <property type="component" value="Unassembled WGS sequence"/>
</dbReference>
<evidence type="ECO:0000256" key="1">
    <source>
        <dbReference type="ARBA" id="ARBA00001933"/>
    </source>
</evidence>
<evidence type="ECO:0000256" key="4">
    <source>
        <dbReference type="ARBA" id="ARBA00012085"/>
    </source>
</evidence>
<dbReference type="AlphaFoldDB" id="A0A9N8EF14"/>
<proteinExistence type="inferred from homology"/>
<comment type="caution">
    <text evidence="10">The sequence shown here is derived from an EMBL/GenBank/DDBJ whole genome shotgun (WGS) entry which is preliminary data.</text>
</comment>
<dbReference type="GO" id="GO:0005737">
    <property type="term" value="C:cytoplasm"/>
    <property type="evidence" value="ECO:0007669"/>
    <property type="project" value="TreeGrafter"/>
</dbReference>
<keyword evidence="6" id="KW-0028">Amino-acid biosynthesis</keyword>
<evidence type="ECO:0000256" key="9">
    <source>
        <dbReference type="RuleBase" id="RU362118"/>
    </source>
</evidence>
<evidence type="ECO:0000256" key="3">
    <source>
        <dbReference type="ARBA" id="ARBA00009077"/>
    </source>
</evidence>
<evidence type="ECO:0000256" key="2">
    <source>
        <dbReference type="ARBA" id="ARBA00005038"/>
    </source>
</evidence>
<keyword evidence="11" id="KW-1185">Reference proteome</keyword>
<keyword evidence="5 8" id="KW-0663">Pyridoxal phosphate</keyword>
<comment type="similarity">
    <text evidence="3 9">Belongs to the trans-sulfuration enzymes family.</text>
</comment>
<organism evidence="10 11">
    <name type="scientific">Seminavis robusta</name>
    <dbReference type="NCBI Taxonomy" id="568900"/>
    <lineage>
        <taxon>Eukaryota</taxon>
        <taxon>Sar</taxon>
        <taxon>Stramenopiles</taxon>
        <taxon>Ochrophyta</taxon>
        <taxon>Bacillariophyta</taxon>
        <taxon>Bacillariophyceae</taxon>
        <taxon>Bacillariophycidae</taxon>
        <taxon>Naviculales</taxon>
        <taxon>Naviculaceae</taxon>
        <taxon>Seminavis</taxon>
    </lineage>
</organism>
<dbReference type="InterPro" id="IPR015422">
    <property type="entry name" value="PyrdxlP-dep_Trfase_small"/>
</dbReference>
<reference evidence="10" key="1">
    <citation type="submission" date="2020-06" db="EMBL/GenBank/DDBJ databases">
        <authorList>
            <consortium name="Plant Systems Biology data submission"/>
        </authorList>
    </citation>
    <scope>NUCLEOTIDE SEQUENCE</scope>
    <source>
        <strain evidence="10">D6</strain>
    </source>
</reference>
<evidence type="ECO:0000313" key="11">
    <source>
        <dbReference type="Proteomes" id="UP001153069"/>
    </source>
</evidence>
<dbReference type="PANTHER" id="PTHR11808:SF15">
    <property type="entry name" value="CYSTATHIONINE GAMMA-LYASE"/>
    <property type="match status" value="1"/>
</dbReference>
<sequence length="429" mass="46240">MAPNLKPLSDEGKAPDGALDSAIHAADPYRRQGTKYLHTQGEGDNGNPTGAVVVPISLATTFQQKTPGKATAPEDPNSFGLGFEYSRTGNPTRGAFERAMAQAENAKYCVAFSSGSAATSAVVHLLQHGDHMLCVDDVYGGTQRYFRRIVHPNMGIDMDFCDMSHPSELVFNKPNNKTTKLLWLESPTNPTLKVTDIAEVAKACQENSCLLAVDNTFCSPYFQTPLNLGADIVVHSVTKYIGGHSDVVMGVVCTNSDDVYSKLRFVQNGVGAVPSPFDCFLAHRGLKTLHVRMEAAARNANAIALFLENHDAVTKVLYPGLKSHPQHDIAAKQQHGFGAMITFYCVGGREQSACILQNLHLFTLAESLGAVESLAECPSLMTHASVPDDQRAILGIDDTLIRLSVGIESCHDLIQDLDNALNSALSTLK</sequence>
<evidence type="ECO:0000256" key="7">
    <source>
        <dbReference type="ARBA" id="ARBA00029853"/>
    </source>
</evidence>
<dbReference type="EC" id="4.4.1.1" evidence="4"/>
<dbReference type="Gene3D" id="3.90.1150.10">
    <property type="entry name" value="Aspartate Aminotransferase, domain 1"/>
    <property type="match status" value="1"/>
</dbReference>